<organism evidence="3">
    <name type="scientific">uncultured marine group II/III euryarchaeote KM3_34_C09</name>
    <dbReference type="NCBI Taxonomy" id="1456437"/>
    <lineage>
        <taxon>Archaea</taxon>
        <taxon>Methanobacteriati</taxon>
        <taxon>Methanobacteriota</taxon>
        <taxon>environmental samples</taxon>
    </lineage>
</organism>
<dbReference type="PANTHER" id="PTHR43510:SF1">
    <property type="entry name" value="AMINOTRANSFERASE FUNCTION, HYPOTHETICAL (EUROFUNG)"/>
    <property type="match status" value="1"/>
</dbReference>
<comment type="similarity">
    <text evidence="1">Belongs to the class-I pyridoxal-phosphate-dependent aminotransferase family.</text>
</comment>
<dbReference type="InterPro" id="IPR004838">
    <property type="entry name" value="NHTrfase_class1_PyrdxlP-BS"/>
</dbReference>
<gene>
    <name evidence="3" type="primary">aspB</name>
</gene>
<dbReference type="AlphaFoldDB" id="A0A075GYS9"/>
<keyword evidence="1 3" id="KW-0032">Aminotransferase</keyword>
<dbReference type="Gene3D" id="3.40.640.10">
    <property type="entry name" value="Type I PLP-dependent aspartate aminotransferase-like (Major domain)"/>
    <property type="match status" value="1"/>
</dbReference>
<dbReference type="InterPro" id="IPR004839">
    <property type="entry name" value="Aminotransferase_I/II_large"/>
</dbReference>
<dbReference type="PANTHER" id="PTHR43510">
    <property type="entry name" value="AMINOTRANSFERASE FUNCTION, HYPOTHETICAL (EUROFUNG)"/>
    <property type="match status" value="1"/>
</dbReference>
<reference evidence="3" key="1">
    <citation type="journal article" date="2014" name="Genome Biol. Evol.">
        <title>Pangenome evidence for extensive interdomain horizontal transfer affecting lineage core and shell genes in uncultured planktonic thaumarchaeota and euryarchaeota.</title>
        <authorList>
            <person name="Deschamps P."/>
            <person name="Zivanovic Y."/>
            <person name="Moreira D."/>
            <person name="Rodriguez-Valera F."/>
            <person name="Lopez-Garcia P."/>
        </authorList>
    </citation>
    <scope>NUCLEOTIDE SEQUENCE</scope>
</reference>
<dbReference type="SUPFAM" id="SSF53383">
    <property type="entry name" value="PLP-dependent transferases"/>
    <property type="match status" value="1"/>
</dbReference>
<evidence type="ECO:0000259" key="2">
    <source>
        <dbReference type="Pfam" id="PF00155"/>
    </source>
</evidence>
<accession>A0A075GYS9</accession>
<keyword evidence="1 3" id="KW-0808">Transferase</keyword>
<evidence type="ECO:0000256" key="1">
    <source>
        <dbReference type="RuleBase" id="RU000481"/>
    </source>
</evidence>
<dbReference type="CDD" id="cd00609">
    <property type="entry name" value="AAT_like"/>
    <property type="match status" value="1"/>
</dbReference>
<proteinExistence type="inferred from homology"/>
<dbReference type="EMBL" id="KF900851">
    <property type="protein sequence ID" value="AIF09086.1"/>
    <property type="molecule type" value="Genomic_DNA"/>
</dbReference>
<sequence length="386" mass="42745">MEDHPLSPNLGESVGGGEFPPVDYLEWYVPRLQAGVSHDLTQSGFHHPWDWEKLSGGKMPADLTNPFTKKGLDACQWVAEREGVKPTQVAGGHGVSQSLLFALLSIMNPDKPRKVAVEMPSYAPVSQFPRALGFEVIPFWRGPKNSEDCGSWRIDRESLQSIIDDVCAVITTPVQNPTGWMMDEDDQQWLSNICSDYDVGLISDEVYLDTTIGTPYHRPMYKYGPHCVSVNSLTKCYGLGALRMGWIIGSEKTATNALRVMNNMQGMLATPSLRLAEMAWPYLEEPLALIKKRREDNLQILIDVLSANGIEWTPPPTGIFGCIPLPSNVDSQRFVEDICSKHGVLATPALMFSSKLSNMVRIAWGGEPEAFVAAMDAFNACLQELK</sequence>
<comment type="cofactor">
    <cofactor evidence="1">
        <name>pyridoxal 5'-phosphate</name>
        <dbReference type="ChEBI" id="CHEBI:597326"/>
    </cofactor>
</comment>
<name>A0A075GYS9_9EURY</name>
<feature type="domain" description="Aminotransferase class I/classII large" evidence="2">
    <location>
        <begin position="88"/>
        <end position="371"/>
    </location>
</feature>
<dbReference type="Pfam" id="PF00155">
    <property type="entry name" value="Aminotran_1_2"/>
    <property type="match status" value="1"/>
</dbReference>
<dbReference type="PROSITE" id="PS00105">
    <property type="entry name" value="AA_TRANSFER_CLASS_1"/>
    <property type="match status" value="1"/>
</dbReference>
<protein>
    <recommendedName>
        <fullName evidence="1">Aminotransferase</fullName>
        <ecNumber evidence="1">2.6.1.-</ecNumber>
    </recommendedName>
</protein>
<dbReference type="GO" id="GO:0008483">
    <property type="term" value="F:transaminase activity"/>
    <property type="evidence" value="ECO:0007669"/>
    <property type="project" value="UniProtKB-KW"/>
</dbReference>
<evidence type="ECO:0000313" key="3">
    <source>
        <dbReference type="EMBL" id="AIF09086.1"/>
    </source>
</evidence>
<dbReference type="InterPro" id="IPR015421">
    <property type="entry name" value="PyrdxlP-dep_Trfase_major"/>
</dbReference>
<dbReference type="GO" id="GO:0030170">
    <property type="term" value="F:pyridoxal phosphate binding"/>
    <property type="evidence" value="ECO:0007669"/>
    <property type="project" value="InterPro"/>
</dbReference>
<dbReference type="Gene3D" id="3.90.1150.10">
    <property type="entry name" value="Aspartate Aminotransferase, domain 1"/>
    <property type="match status" value="1"/>
</dbReference>
<dbReference type="InterPro" id="IPR015422">
    <property type="entry name" value="PyrdxlP-dep_Trfase_small"/>
</dbReference>
<dbReference type="InterPro" id="IPR015424">
    <property type="entry name" value="PyrdxlP-dep_Trfase"/>
</dbReference>
<dbReference type="EC" id="2.6.1.-" evidence="1"/>